<organism evidence="2 3">
    <name type="scientific">Terribacillus saccharophilus</name>
    <dbReference type="NCBI Taxonomy" id="361277"/>
    <lineage>
        <taxon>Bacteria</taxon>
        <taxon>Bacillati</taxon>
        <taxon>Bacillota</taxon>
        <taxon>Bacilli</taxon>
        <taxon>Bacillales</taxon>
        <taxon>Bacillaceae</taxon>
        <taxon>Terribacillus</taxon>
    </lineage>
</organism>
<dbReference type="Pfam" id="PF04531">
    <property type="entry name" value="Phage_holin_1"/>
    <property type="match status" value="1"/>
</dbReference>
<keyword evidence="1" id="KW-0472">Membrane</keyword>
<keyword evidence="1" id="KW-1133">Transmembrane helix</keyword>
<keyword evidence="3" id="KW-1185">Reference proteome</keyword>
<dbReference type="RefSeq" id="WP_095218450.1">
    <property type="nucleotide sequence ID" value="NZ_NPBJ01000013.1"/>
</dbReference>
<sequence length="92" mass="10053">MINWKVRFKNPQFIIQLALSIIVPILAYAGLTAQDLTSWPILFEVVGGAFSNPYVLFLVAVSVYNSVVDNTTRGVSDSAQVMSYDKPKGSGL</sequence>
<evidence type="ECO:0000256" key="1">
    <source>
        <dbReference type="SAM" id="Phobius"/>
    </source>
</evidence>
<feature type="transmembrane region" description="Helical" evidence="1">
    <location>
        <begin position="12"/>
        <end position="29"/>
    </location>
</feature>
<protein>
    <submittedName>
        <fullName evidence="2">Phage holin</fullName>
    </submittedName>
</protein>
<dbReference type="Proteomes" id="UP000216852">
    <property type="component" value="Unassembled WGS sequence"/>
</dbReference>
<name>A0ABX4H077_9BACI</name>
<feature type="transmembrane region" description="Helical" evidence="1">
    <location>
        <begin position="41"/>
        <end position="64"/>
    </location>
</feature>
<accession>A0ABX4H077</accession>
<proteinExistence type="predicted"/>
<evidence type="ECO:0000313" key="2">
    <source>
        <dbReference type="EMBL" id="PAE00537.1"/>
    </source>
</evidence>
<dbReference type="EMBL" id="NPBJ01000013">
    <property type="protein sequence ID" value="PAE00537.1"/>
    <property type="molecule type" value="Genomic_DNA"/>
</dbReference>
<gene>
    <name evidence="2" type="ORF">CHH48_07150</name>
</gene>
<reference evidence="2 3" key="1">
    <citation type="submission" date="2017-07" db="EMBL/GenBank/DDBJ databases">
        <title>Isolation and whole genome analysis of endospore-forming bacteria from heroin.</title>
        <authorList>
            <person name="Kalinowski J."/>
            <person name="Ahrens B."/>
            <person name="Al-Dilaimi A."/>
            <person name="Winkler A."/>
            <person name="Wibberg D."/>
            <person name="Schleenbecker U."/>
            <person name="Ruckert C."/>
            <person name="Wolfel R."/>
            <person name="Grass G."/>
        </authorList>
    </citation>
    <scope>NUCLEOTIDE SEQUENCE [LARGE SCALE GENOMIC DNA]</scope>
    <source>
        <strain evidence="2 3">7517-1</strain>
    </source>
</reference>
<comment type="caution">
    <text evidence="2">The sequence shown here is derived from an EMBL/GenBank/DDBJ whole genome shotgun (WGS) entry which is preliminary data.</text>
</comment>
<dbReference type="InterPro" id="IPR006485">
    <property type="entry name" value="Phage-like_holin"/>
</dbReference>
<evidence type="ECO:0000313" key="3">
    <source>
        <dbReference type="Proteomes" id="UP000216852"/>
    </source>
</evidence>
<dbReference type="NCBIfam" id="TIGR01598">
    <property type="entry name" value="holin_phiLC3"/>
    <property type="match status" value="1"/>
</dbReference>
<keyword evidence="1" id="KW-0812">Transmembrane</keyword>